<dbReference type="SUPFAM" id="SSF158446">
    <property type="entry name" value="IVS-encoded protein-like"/>
    <property type="match status" value="1"/>
</dbReference>
<dbReference type="AlphaFoldDB" id="A0A1G1Y4Q3"/>
<evidence type="ECO:0000313" key="2">
    <source>
        <dbReference type="Proteomes" id="UP000178747"/>
    </source>
</evidence>
<comment type="caution">
    <text evidence="1">The sequence shown here is derived from an EMBL/GenBank/DDBJ whole genome shotgun (WGS) entry which is preliminary data.</text>
</comment>
<protein>
    <submittedName>
        <fullName evidence="1">Four helix bundle protein</fullName>
    </submittedName>
</protein>
<name>A0A1G1Y4Q3_9BACT</name>
<dbReference type="PANTHER" id="PTHR38471">
    <property type="entry name" value="FOUR HELIX BUNDLE PROTEIN"/>
    <property type="match status" value="1"/>
</dbReference>
<dbReference type="PANTHER" id="PTHR38471:SF2">
    <property type="entry name" value="FOUR HELIX BUNDLE PROTEIN"/>
    <property type="match status" value="1"/>
</dbReference>
<gene>
    <name evidence="1" type="ORF">A3J62_03755</name>
</gene>
<dbReference type="NCBIfam" id="TIGR02436">
    <property type="entry name" value="four helix bundle protein"/>
    <property type="match status" value="1"/>
</dbReference>
<dbReference type="Proteomes" id="UP000178747">
    <property type="component" value="Unassembled WGS sequence"/>
</dbReference>
<dbReference type="Pfam" id="PF05635">
    <property type="entry name" value="23S_rRNA_IVP"/>
    <property type="match status" value="1"/>
</dbReference>
<organism evidence="1 2">
    <name type="scientific">Candidatus Buchananbacteria bacterium RIFCSPHIGHO2_02_FULL_38_8</name>
    <dbReference type="NCBI Taxonomy" id="1797538"/>
    <lineage>
        <taxon>Bacteria</taxon>
        <taxon>Candidatus Buchananiibacteriota</taxon>
    </lineage>
</organism>
<dbReference type="Gene3D" id="1.20.1440.60">
    <property type="entry name" value="23S rRNA-intervening sequence"/>
    <property type="match status" value="1"/>
</dbReference>
<accession>A0A1G1Y4Q3</accession>
<reference evidence="1 2" key="1">
    <citation type="journal article" date="2016" name="Nat. Commun.">
        <title>Thousands of microbial genomes shed light on interconnected biogeochemical processes in an aquifer system.</title>
        <authorList>
            <person name="Anantharaman K."/>
            <person name="Brown C.T."/>
            <person name="Hug L.A."/>
            <person name="Sharon I."/>
            <person name="Castelle C.J."/>
            <person name="Probst A.J."/>
            <person name="Thomas B.C."/>
            <person name="Singh A."/>
            <person name="Wilkins M.J."/>
            <person name="Karaoz U."/>
            <person name="Brodie E.L."/>
            <person name="Williams K.H."/>
            <person name="Hubbard S.S."/>
            <person name="Banfield J.F."/>
        </authorList>
    </citation>
    <scope>NUCLEOTIDE SEQUENCE [LARGE SCALE GENOMIC DNA]</scope>
</reference>
<dbReference type="EMBL" id="MHIH01000069">
    <property type="protein sequence ID" value="OGY46816.1"/>
    <property type="molecule type" value="Genomic_DNA"/>
</dbReference>
<dbReference type="InterPro" id="IPR012657">
    <property type="entry name" value="23S_rRNA-intervening_sequence"/>
</dbReference>
<evidence type="ECO:0000313" key="1">
    <source>
        <dbReference type="EMBL" id="OGY46816.1"/>
    </source>
</evidence>
<dbReference type="InterPro" id="IPR036583">
    <property type="entry name" value="23S_rRNA_IVS_sf"/>
</dbReference>
<dbReference type="CDD" id="cd16377">
    <property type="entry name" value="23S_rRNA_IVP_like"/>
    <property type="match status" value="1"/>
</dbReference>
<sequence>MAQVITFRSLKVWQKAHSLVLNVYQVTQGFPSAEKFGLVSQMRRAAVSVACNIVEGFRRKSLRDSLNFYNIADSSLEELKYQIILSFDLKFLDQNNFKKVYYLAEEVSRMLCRWNQYQKKKLK</sequence>
<proteinExistence type="predicted"/>